<dbReference type="GO" id="GO:0004126">
    <property type="term" value="F:cytidine deaminase activity"/>
    <property type="evidence" value="ECO:0007669"/>
    <property type="project" value="UniProtKB-UniRule"/>
</dbReference>
<keyword evidence="6 14" id="KW-0479">Metal-binding</keyword>
<evidence type="ECO:0000256" key="10">
    <source>
        <dbReference type="ARBA" id="ARBA00049252"/>
    </source>
</evidence>
<gene>
    <name evidence="17" type="ordered locus">Sgly_2422</name>
</gene>
<comment type="similarity">
    <text evidence="3 15">Belongs to the cytidine and deoxycytidylate deaminase family.</text>
</comment>
<dbReference type="KEGG" id="sgy:Sgly_2422"/>
<dbReference type="EMBL" id="CP002547">
    <property type="protein sequence ID" value="ADY56707.1"/>
    <property type="molecule type" value="Genomic_DNA"/>
</dbReference>
<dbReference type="NCBIfam" id="NF004064">
    <property type="entry name" value="PRK05578.1"/>
    <property type="match status" value="1"/>
</dbReference>
<comment type="catalytic activity">
    <reaction evidence="10 15">
        <text>2'-deoxycytidine + H2O + H(+) = 2'-deoxyuridine + NH4(+)</text>
        <dbReference type="Rhea" id="RHEA:13433"/>
        <dbReference type="ChEBI" id="CHEBI:15377"/>
        <dbReference type="ChEBI" id="CHEBI:15378"/>
        <dbReference type="ChEBI" id="CHEBI:15698"/>
        <dbReference type="ChEBI" id="CHEBI:16450"/>
        <dbReference type="ChEBI" id="CHEBI:28938"/>
        <dbReference type="EC" id="3.5.4.5"/>
    </reaction>
</comment>
<evidence type="ECO:0000256" key="5">
    <source>
        <dbReference type="ARBA" id="ARBA00018266"/>
    </source>
</evidence>
<feature type="binding site" evidence="14">
    <location>
        <position position="88"/>
    </location>
    <ligand>
        <name>Zn(2+)</name>
        <dbReference type="ChEBI" id="CHEBI:29105"/>
        <note>catalytic</note>
    </ligand>
</feature>
<organism evidence="17 18">
    <name type="scientific">Syntrophobotulus glycolicus (strain DSM 8271 / FlGlyR)</name>
    <dbReference type="NCBI Taxonomy" id="645991"/>
    <lineage>
        <taxon>Bacteria</taxon>
        <taxon>Bacillati</taxon>
        <taxon>Bacillota</taxon>
        <taxon>Clostridia</taxon>
        <taxon>Eubacteriales</taxon>
        <taxon>Desulfitobacteriaceae</taxon>
        <taxon>Syntrophobotulus</taxon>
    </lineage>
</organism>
<evidence type="ECO:0000256" key="3">
    <source>
        <dbReference type="ARBA" id="ARBA00006576"/>
    </source>
</evidence>
<dbReference type="InterPro" id="IPR002125">
    <property type="entry name" value="CMP_dCMP_dom"/>
</dbReference>
<evidence type="ECO:0000256" key="4">
    <source>
        <dbReference type="ARBA" id="ARBA00012783"/>
    </source>
</evidence>
<comment type="catalytic activity">
    <reaction evidence="11 15">
        <text>cytidine + H2O + H(+) = uridine + NH4(+)</text>
        <dbReference type="Rhea" id="RHEA:16069"/>
        <dbReference type="ChEBI" id="CHEBI:15377"/>
        <dbReference type="ChEBI" id="CHEBI:15378"/>
        <dbReference type="ChEBI" id="CHEBI:16704"/>
        <dbReference type="ChEBI" id="CHEBI:17562"/>
        <dbReference type="ChEBI" id="CHEBI:28938"/>
        <dbReference type="EC" id="3.5.4.5"/>
    </reaction>
</comment>
<evidence type="ECO:0000256" key="6">
    <source>
        <dbReference type="ARBA" id="ARBA00022723"/>
    </source>
</evidence>
<accession>F0SVD4</accession>
<evidence type="ECO:0000256" key="14">
    <source>
        <dbReference type="PIRSR" id="PIRSR606262-3"/>
    </source>
</evidence>
<feature type="binding site" evidence="14">
    <location>
        <position position="91"/>
    </location>
    <ligand>
        <name>Zn(2+)</name>
        <dbReference type="ChEBI" id="CHEBI:29105"/>
        <note>catalytic</note>
    </ligand>
</feature>
<dbReference type="NCBIfam" id="TIGR01354">
    <property type="entry name" value="cyt_deam_tetra"/>
    <property type="match status" value="1"/>
</dbReference>
<evidence type="ECO:0000313" key="18">
    <source>
        <dbReference type="Proteomes" id="UP000007488"/>
    </source>
</evidence>
<feature type="binding site" evidence="14">
    <location>
        <position position="55"/>
    </location>
    <ligand>
        <name>Zn(2+)</name>
        <dbReference type="ChEBI" id="CHEBI:29105"/>
        <note>catalytic</note>
    </ligand>
</feature>
<dbReference type="GO" id="GO:0072527">
    <property type="term" value="P:pyrimidine-containing compound metabolic process"/>
    <property type="evidence" value="ECO:0007669"/>
    <property type="project" value="UniProtKB-ARBA"/>
</dbReference>
<dbReference type="InterPro" id="IPR050202">
    <property type="entry name" value="Cyt/Deoxycyt_deaminase"/>
</dbReference>
<evidence type="ECO:0000256" key="1">
    <source>
        <dbReference type="ARBA" id="ARBA00001947"/>
    </source>
</evidence>
<comment type="cofactor">
    <cofactor evidence="1 14 15">
        <name>Zn(2+)</name>
        <dbReference type="ChEBI" id="CHEBI:29105"/>
    </cofactor>
</comment>
<dbReference type="eggNOG" id="COG0295">
    <property type="taxonomic scope" value="Bacteria"/>
</dbReference>
<dbReference type="AlphaFoldDB" id="F0SVD4"/>
<dbReference type="InterPro" id="IPR016192">
    <property type="entry name" value="APOBEC/CMP_deaminase_Zn-bd"/>
</dbReference>
<dbReference type="PROSITE" id="PS51747">
    <property type="entry name" value="CYT_DCMP_DEAMINASES_2"/>
    <property type="match status" value="1"/>
</dbReference>
<dbReference type="OrthoDB" id="9795347at2"/>
<evidence type="ECO:0000256" key="12">
    <source>
        <dbReference type="PIRSR" id="PIRSR606262-1"/>
    </source>
</evidence>
<feature type="binding site" evidence="13">
    <location>
        <begin position="44"/>
        <end position="50"/>
    </location>
    <ligand>
        <name>substrate</name>
    </ligand>
</feature>
<protein>
    <recommendedName>
        <fullName evidence="5 15">Cytidine deaminase</fullName>
        <ecNumber evidence="4 15">3.5.4.5</ecNumber>
    </recommendedName>
    <alternativeName>
        <fullName evidence="9 15">Cytidine aminohydrolase</fullName>
    </alternativeName>
</protein>
<keyword evidence="18" id="KW-1185">Reference proteome</keyword>
<sequence>MEDRYLNLLAEAKAAGANSYSPYSRYPVGAAILWETGRITTGCNVENSSYGLTVCAERNAIYKGICEGERKISALAVSVQDSKMPSPCGACRQVIREFAEECPIILQNGEGKIAISSLRELLPNSFGPEFLEKNERR</sequence>
<dbReference type="HOGENOM" id="CLU_097262_0_1_9"/>
<dbReference type="PROSITE" id="PS00903">
    <property type="entry name" value="CYT_DCMP_DEAMINASES_1"/>
    <property type="match status" value="1"/>
</dbReference>
<proteinExistence type="inferred from homology"/>
<dbReference type="GO" id="GO:0005829">
    <property type="term" value="C:cytosol"/>
    <property type="evidence" value="ECO:0007669"/>
    <property type="project" value="TreeGrafter"/>
</dbReference>
<dbReference type="CDD" id="cd01283">
    <property type="entry name" value="cytidine_deaminase"/>
    <property type="match status" value="1"/>
</dbReference>
<keyword evidence="7 15" id="KW-0378">Hydrolase</keyword>
<reference evidence="17 18" key="1">
    <citation type="journal article" date="2011" name="Stand. Genomic Sci.">
        <title>Complete genome sequence of Syntrophobotulus glycolicus type strain (FlGlyR).</title>
        <authorList>
            <person name="Han C."/>
            <person name="Mwirichia R."/>
            <person name="Chertkov O."/>
            <person name="Held B."/>
            <person name="Lapidus A."/>
            <person name="Nolan M."/>
            <person name="Lucas S."/>
            <person name="Hammon N."/>
            <person name="Deshpande S."/>
            <person name="Cheng J.F."/>
            <person name="Tapia R."/>
            <person name="Goodwin L."/>
            <person name="Pitluck S."/>
            <person name="Huntemann M."/>
            <person name="Liolios K."/>
            <person name="Ivanova N."/>
            <person name="Pagani I."/>
            <person name="Mavromatis K."/>
            <person name="Ovchinikova G."/>
            <person name="Pati A."/>
            <person name="Chen A."/>
            <person name="Palaniappan K."/>
            <person name="Land M."/>
            <person name="Hauser L."/>
            <person name="Brambilla E.M."/>
            <person name="Rohde M."/>
            <person name="Spring S."/>
            <person name="Sikorski J."/>
            <person name="Goker M."/>
            <person name="Woyke T."/>
            <person name="Bristow J."/>
            <person name="Eisen J.A."/>
            <person name="Markowitz V."/>
            <person name="Hugenholtz P."/>
            <person name="Kyrpides N.C."/>
            <person name="Klenk H.P."/>
            <person name="Detter J.C."/>
        </authorList>
    </citation>
    <scope>NUCLEOTIDE SEQUENCE [LARGE SCALE GENOMIC DNA]</scope>
    <source>
        <strain evidence="18">DSM 8271 / FlGlyR</strain>
    </source>
</reference>
<reference evidence="18" key="2">
    <citation type="submission" date="2011-02" db="EMBL/GenBank/DDBJ databases">
        <title>The complete genome of Syntrophobotulus glycolicus DSM 8271.</title>
        <authorList>
            <person name="Lucas S."/>
            <person name="Copeland A."/>
            <person name="Lapidus A."/>
            <person name="Bruce D."/>
            <person name="Goodwin L."/>
            <person name="Pitluck S."/>
            <person name="Kyrpides N."/>
            <person name="Mavromatis K."/>
            <person name="Pagani I."/>
            <person name="Ivanova N."/>
            <person name="Mikhailova N."/>
            <person name="Chertkov O."/>
            <person name="Held B."/>
            <person name="Detter J.C."/>
            <person name="Tapia R."/>
            <person name="Han C."/>
            <person name="Land M."/>
            <person name="Hauser L."/>
            <person name="Markowitz V."/>
            <person name="Cheng J.-F."/>
            <person name="Hugenholtz P."/>
            <person name="Woyke T."/>
            <person name="Wu D."/>
            <person name="Spring S."/>
            <person name="Schroeder M."/>
            <person name="Brambilla E."/>
            <person name="Klenk H.-P."/>
            <person name="Eisen J.A."/>
        </authorList>
    </citation>
    <scope>NUCLEOTIDE SEQUENCE [LARGE SCALE GENOMIC DNA]</scope>
    <source>
        <strain evidence="18">DSM 8271 / FlGlyR</strain>
    </source>
</reference>
<evidence type="ECO:0000256" key="13">
    <source>
        <dbReference type="PIRSR" id="PIRSR606262-2"/>
    </source>
</evidence>
<dbReference type="RefSeq" id="WP_013625572.1">
    <property type="nucleotide sequence ID" value="NC_015172.1"/>
</dbReference>
<evidence type="ECO:0000256" key="9">
    <source>
        <dbReference type="ARBA" id="ARBA00032005"/>
    </source>
</evidence>
<dbReference type="PANTHER" id="PTHR11644">
    <property type="entry name" value="CYTIDINE DEAMINASE"/>
    <property type="match status" value="1"/>
</dbReference>
<feature type="active site" description="Proton donor" evidence="12">
    <location>
        <position position="57"/>
    </location>
</feature>
<dbReference type="Pfam" id="PF00383">
    <property type="entry name" value="dCMP_cyt_deam_1"/>
    <property type="match status" value="1"/>
</dbReference>
<evidence type="ECO:0000256" key="2">
    <source>
        <dbReference type="ARBA" id="ARBA00003949"/>
    </source>
</evidence>
<dbReference type="SUPFAM" id="SSF53927">
    <property type="entry name" value="Cytidine deaminase-like"/>
    <property type="match status" value="1"/>
</dbReference>
<dbReference type="EC" id="3.5.4.5" evidence="4 15"/>
<evidence type="ECO:0000256" key="8">
    <source>
        <dbReference type="ARBA" id="ARBA00022833"/>
    </source>
</evidence>
<dbReference type="FunFam" id="3.40.140.10:FF:000008">
    <property type="entry name" value="Cytidine deaminase"/>
    <property type="match status" value="1"/>
</dbReference>
<dbReference type="Proteomes" id="UP000007488">
    <property type="component" value="Chromosome"/>
</dbReference>
<dbReference type="GO" id="GO:0055086">
    <property type="term" value="P:nucleobase-containing small molecule metabolic process"/>
    <property type="evidence" value="ECO:0007669"/>
    <property type="project" value="UniProtKB-ARBA"/>
</dbReference>
<name>F0SVD4_SYNGF</name>
<comment type="function">
    <text evidence="2 15">This enzyme scavenges exogenous and endogenous cytidine and 2'-deoxycytidine for UMP synthesis.</text>
</comment>
<evidence type="ECO:0000256" key="15">
    <source>
        <dbReference type="RuleBase" id="RU364006"/>
    </source>
</evidence>
<evidence type="ECO:0000259" key="16">
    <source>
        <dbReference type="PROSITE" id="PS51747"/>
    </source>
</evidence>
<dbReference type="PANTHER" id="PTHR11644:SF2">
    <property type="entry name" value="CYTIDINE DEAMINASE"/>
    <property type="match status" value="1"/>
</dbReference>
<dbReference type="Gene3D" id="3.40.140.10">
    <property type="entry name" value="Cytidine Deaminase, domain 2"/>
    <property type="match status" value="1"/>
</dbReference>
<dbReference type="GO" id="GO:0008270">
    <property type="term" value="F:zinc ion binding"/>
    <property type="evidence" value="ECO:0007669"/>
    <property type="project" value="UniProtKB-UniRule"/>
</dbReference>
<evidence type="ECO:0000313" key="17">
    <source>
        <dbReference type="EMBL" id="ADY56707.1"/>
    </source>
</evidence>
<dbReference type="STRING" id="645991.Sgly_2422"/>
<dbReference type="GO" id="GO:0042802">
    <property type="term" value="F:identical protein binding"/>
    <property type="evidence" value="ECO:0007669"/>
    <property type="project" value="UniProtKB-ARBA"/>
</dbReference>
<feature type="domain" description="CMP/dCMP-type deaminase" evidence="16">
    <location>
        <begin position="3"/>
        <end position="129"/>
    </location>
</feature>
<keyword evidence="8 14" id="KW-0862">Zinc</keyword>
<dbReference type="InterPro" id="IPR016193">
    <property type="entry name" value="Cytidine_deaminase-like"/>
</dbReference>
<evidence type="ECO:0000256" key="7">
    <source>
        <dbReference type="ARBA" id="ARBA00022801"/>
    </source>
</evidence>
<dbReference type="InterPro" id="IPR006262">
    <property type="entry name" value="Cyt_deam_tetra"/>
</dbReference>
<evidence type="ECO:0000256" key="11">
    <source>
        <dbReference type="ARBA" id="ARBA00049558"/>
    </source>
</evidence>